<dbReference type="Gene3D" id="3.30.420.10">
    <property type="entry name" value="Ribonuclease H-like superfamily/Ribonuclease H"/>
    <property type="match status" value="1"/>
</dbReference>
<protein>
    <submittedName>
        <fullName evidence="1">Histone-lysine N-methyltransferase SETMAR</fullName>
    </submittedName>
</protein>
<dbReference type="STRING" id="597456.A0A0L7QKA5"/>
<name>A0A0L7QKA5_9HYME</name>
<dbReference type="InterPro" id="IPR052709">
    <property type="entry name" value="Transposase-MT_Hybrid"/>
</dbReference>
<dbReference type="GO" id="GO:0003690">
    <property type="term" value="F:double-stranded DNA binding"/>
    <property type="evidence" value="ECO:0007669"/>
    <property type="project" value="TreeGrafter"/>
</dbReference>
<dbReference type="GO" id="GO:0035861">
    <property type="term" value="C:site of double-strand break"/>
    <property type="evidence" value="ECO:0007669"/>
    <property type="project" value="TreeGrafter"/>
</dbReference>
<sequence>MVDRKGPNLLRDNARPHVASTTVLKLHELGIGVLSHPSYSPDLSRTDFHFFRSLDNFFIQKRFRKQEGIENAFQQFLSLRNPDFSVRRMNV</sequence>
<dbReference type="GO" id="GO:0042800">
    <property type="term" value="F:histone H3K4 methyltransferase activity"/>
    <property type="evidence" value="ECO:0007669"/>
    <property type="project" value="TreeGrafter"/>
</dbReference>
<keyword evidence="2" id="KW-1185">Reference proteome</keyword>
<dbReference type="GO" id="GO:0031297">
    <property type="term" value="P:replication fork processing"/>
    <property type="evidence" value="ECO:0007669"/>
    <property type="project" value="TreeGrafter"/>
</dbReference>
<evidence type="ECO:0000313" key="2">
    <source>
        <dbReference type="Proteomes" id="UP000053825"/>
    </source>
</evidence>
<dbReference type="AlphaFoldDB" id="A0A0L7QKA5"/>
<keyword evidence="1" id="KW-0489">Methyltransferase</keyword>
<dbReference type="GO" id="GO:0044547">
    <property type="term" value="F:DNA topoisomerase binding"/>
    <property type="evidence" value="ECO:0007669"/>
    <property type="project" value="TreeGrafter"/>
</dbReference>
<dbReference type="PANTHER" id="PTHR46060">
    <property type="entry name" value="MARINER MOS1 TRANSPOSASE-LIKE PROTEIN"/>
    <property type="match status" value="1"/>
</dbReference>
<dbReference type="GO" id="GO:0000793">
    <property type="term" value="C:condensed chromosome"/>
    <property type="evidence" value="ECO:0007669"/>
    <property type="project" value="TreeGrafter"/>
</dbReference>
<dbReference type="GO" id="GO:0015074">
    <property type="term" value="P:DNA integration"/>
    <property type="evidence" value="ECO:0007669"/>
    <property type="project" value="TreeGrafter"/>
</dbReference>
<dbReference type="GO" id="GO:0006303">
    <property type="term" value="P:double-strand break repair via nonhomologous end joining"/>
    <property type="evidence" value="ECO:0007669"/>
    <property type="project" value="TreeGrafter"/>
</dbReference>
<dbReference type="GO" id="GO:0044774">
    <property type="term" value="P:mitotic DNA integrity checkpoint signaling"/>
    <property type="evidence" value="ECO:0007669"/>
    <property type="project" value="TreeGrafter"/>
</dbReference>
<dbReference type="GO" id="GO:0000729">
    <property type="term" value="P:DNA double-strand break processing"/>
    <property type="evidence" value="ECO:0007669"/>
    <property type="project" value="TreeGrafter"/>
</dbReference>
<dbReference type="InterPro" id="IPR036397">
    <property type="entry name" value="RNaseH_sf"/>
</dbReference>
<proteinExistence type="predicted"/>
<reference evidence="1 2" key="1">
    <citation type="submission" date="2015-07" db="EMBL/GenBank/DDBJ databases">
        <title>The genome of Habropoda laboriosa.</title>
        <authorList>
            <person name="Pan H."/>
            <person name="Kapheim K."/>
        </authorList>
    </citation>
    <scope>NUCLEOTIDE SEQUENCE [LARGE SCALE GENOMIC DNA]</scope>
    <source>
        <strain evidence="1">0110345459</strain>
    </source>
</reference>
<dbReference type="GO" id="GO:0032259">
    <property type="term" value="P:methylation"/>
    <property type="evidence" value="ECO:0007669"/>
    <property type="project" value="UniProtKB-KW"/>
</dbReference>
<accession>A0A0L7QKA5</accession>
<dbReference type="GO" id="GO:0046975">
    <property type="term" value="F:histone H3K36 methyltransferase activity"/>
    <property type="evidence" value="ECO:0007669"/>
    <property type="project" value="TreeGrafter"/>
</dbReference>
<dbReference type="EMBL" id="KQ414961">
    <property type="protein sequence ID" value="KOC59044.1"/>
    <property type="molecule type" value="Genomic_DNA"/>
</dbReference>
<organism evidence="1 2">
    <name type="scientific">Habropoda laboriosa</name>
    <dbReference type="NCBI Taxonomy" id="597456"/>
    <lineage>
        <taxon>Eukaryota</taxon>
        <taxon>Metazoa</taxon>
        <taxon>Ecdysozoa</taxon>
        <taxon>Arthropoda</taxon>
        <taxon>Hexapoda</taxon>
        <taxon>Insecta</taxon>
        <taxon>Pterygota</taxon>
        <taxon>Neoptera</taxon>
        <taxon>Endopterygota</taxon>
        <taxon>Hymenoptera</taxon>
        <taxon>Apocrita</taxon>
        <taxon>Aculeata</taxon>
        <taxon>Apoidea</taxon>
        <taxon>Anthophila</taxon>
        <taxon>Apidae</taxon>
        <taxon>Habropoda</taxon>
    </lineage>
</organism>
<dbReference type="GO" id="GO:0000014">
    <property type="term" value="F:single-stranded DNA endodeoxyribonuclease activity"/>
    <property type="evidence" value="ECO:0007669"/>
    <property type="project" value="TreeGrafter"/>
</dbReference>
<dbReference type="GO" id="GO:0005634">
    <property type="term" value="C:nucleus"/>
    <property type="evidence" value="ECO:0007669"/>
    <property type="project" value="TreeGrafter"/>
</dbReference>
<dbReference type="Proteomes" id="UP000053825">
    <property type="component" value="Unassembled WGS sequence"/>
</dbReference>
<keyword evidence="1" id="KW-0808">Transferase</keyword>
<dbReference type="PANTHER" id="PTHR46060:SF2">
    <property type="entry name" value="HISTONE-LYSINE N-METHYLTRANSFERASE SETMAR"/>
    <property type="match status" value="1"/>
</dbReference>
<dbReference type="GO" id="GO:0003697">
    <property type="term" value="F:single-stranded DNA binding"/>
    <property type="evidence" value="ECO:0007669"/>
    <property type="project" value="TreeGrafter"/>
</dbReference>
<gene>
    <name evidence="1" type="ORF">WH47_00094</name>
</gene>
<evidence type="ECO:0000313" key="1">
    <source>
        <dbReference type="EMBL" id="KOC59044.1"/>
    </source>
</evidence>